<accession>A0ABU9BGG2</accession>
<name>A0ABU9BGG2_9BURK</name>
<dbReference type="SUPFAM" id="SSF110296">
    <property type="entry name" value="Oligoxyloglucan reducing end-specific cellobiohydrolase"/>
    <property type="match status" value="1"/>
</dbReference>
<comment type="caution">
    <text evidence="4">The sequence shown here is derived from an EMBL/GenBank/DDBJ whole genome shotgun (WGS) entry which is preliminary data.</text>
</comment>
<evidence type="ECO:0000256" key="1">
    <source>
        <dbReference type="ARBA" id="ARBA00022531"/>
    </source>
</evidence>
<dbReference type="Pfam" id="PF14870">
    <property type="entry name" value="PSII_BNR"/>
    <property type="match status" value="2"/>
</dbReference>
<evidence type="ECO:0000313" key="5">
    <source>
        <dbReference type="Proteomes" id="UP001368500"/>
    </source>
</evidence>
<dbReference type="InterPro" id="IPR006311">
    <property type="entry name" value="TAT_signal"/>
</dbReference>
<dbReference type="PANTHER" id="PTHR47199:SF2">
    <property type="entry name" value="PHOTOSYSTEM II STABILITY_ASSEMBLY FACTOR HCF136, CHLOROPLASTIC"/>
    <property type="match status" value="1"/>
</dbReference>
<dbReference type="PANTHER" id="PTHR47199">
    <property type="entry name" value="PHOTOSYSTEM II STABILITY/ASSEMBLY FACTOR HCF136, CHLOROPLASTIC"/>
    <property type="match status" value="1"/>
</dbReference>
<dbReference type="RefSeq" id="WP_341376840.1">
    <property type="nucleotide sequence ID" value="NZ_JBBUTF010000038.1"/>
</dbReference>
<keyword evidence="1" id="KW-0602">Photosynthesis</keyword>
<dbReference type="InterPro" id="IPR028203">
    <property type="entry name" value="PSII_CF48-like_dom"/>
</dbReference>
<gene>
    <name evidence="4" type="ORF">AACH11_24110</name>
</gene>
<feature type="domain" description="Photosynthesis system II assembly factor Ycf48/Hcf136-like" evidence="3">
    <location>
        <begin position="186"/>
        <end position="326"/>
    </location>
</feature>
<evidence type="ECO:0000313" key="4">
    <source>
        <dbReference type="EMBL" id="MEK8029052.1"/>
    </source>
</evidence>
<dbReference type="InterPro" id="IPR015943">
    <property type="entry name" value="WD40/YVTN_repeat-like_dom_sf"/>
</dbReference>
<organism evidence="4 5">
    <name type="scientific">Pseudaquabacterium rugosum</name>
    <dbReference type="NCBI Taxonomy" id="2984194"/>
    <lineage>
        <taxon>Bacteria</taxon>
        <taxon>Pseudomonadati</taxon>
        <taxon>Pseudomonadota</taxon>
        <taxon>Betaproteobacteria</taxon>
        <taxon>Burkholderiales</taxon>
        <taxon>Sphaerotilaceae</taxon>
        <taxon>Pseudaquabacterium</taxon>
    </lineage>
</organism>
<dbReference type="EMBL" id="JBBUTF010000038">
    <property type="protein sequence ID" value="MEK8029052.1"/>
    <property type="molecule type" value="Genomic_DNA"/>
</dbReference>
<dbReference type="Gene3D" id="2.130.10.10">
    <property type="entry name" value="YVTN repeat-like/Quinoprotein amine dehydrogenase"/>
    <property type="match status" value="2"/>
</dbReference>
<keyword evidence="5" id="KW-1185">Reference proteome</keyword>
<protein>
    <submittedName>
        <fullName evidence="4">YCF48-related protein</fullName>
    </submittedName>
</protein>
<dbReference type="PROSITE" id="PS51318">
    <property type="entry name" value="TAT"/>
    <property type="match status" value="1"/>
</dbReference>
<reference evidence="4 5" key="1">
    <citation type="submission" date="2024-04" db="EMBL/GenBank/DDBJ databases">
        <title>Novel species of the genus Ideonella isolated from streams.</title>
        <authorList>
            <person name="Lu H."/>
        </authorList>
    </citation>
    <scope>NUCLEOTIDE SEQUENCE [LARGE SCALE GENOMIC DNA]</scope>
    <source>
        <strain evidence="4 5">BYS139W</strain>
    </source>
</reference>
<evidence type="ECO:0000256" key="2">
    <source>
        <dbReference type="ARBA" id="ARBA00023276"/>
    </source>
</evidence>
<dbReference type="Proteomes" id="UP001368500">
    <property type="component" value="Unassembled WGS sequence"/>
</dbReference>
<feature type="domain" description="Photosynthesis system II assembly factor Ycf48/Hcf136-like" evidence="3">
    <location>
        <begin position="104"/>
        <end position="151"/>
    </location>
</feature>
<sequence length="384" mass="39465">MPSAERLCAAPRVPATRRRVLGGLLQAAVAPVLLAGAFGPARAAAGTPAAPAAAGRLPDALQRPALRLGLPGRQSLLGLAAAGPRQVAVGERGTVLLSDDGGRQWRQAAAVPVSVTLTGVQFADARSGWAIGHQGVVLATTDGGEHWQRRLDGLAAARLALAELQARPDADPKALAMAERTVADGADKPLLALDFSGPAEGLVAGAYGLLLATRDGGRAWQSIAARLDNPKGGHLYALRRDGTRILIAGEQGLAFLSEDGGQSFRRLVTPYQGSWFTAAFEADGALLLAGLRGNVQRSRDGGRSWQALDNPVPVSLTGSLRLPDGRLLLANQAGQLLGVEATAVAPRLPTAAQQPAALALAPDGALLIAGWNGLTRVAPESLAR</sequence>
<proteinExistence type="predicted"/>
<keyword evidence="2" id="KW-0604">Photosystem II</keyword>
<evidence type="ECO:0000259" key="3">
    <source>
        <dbReference type="Pfam" id="PF14870"/>
    </source>
</evidence>